<keyword evidence="4" id="KW-1185">Reference proteome</keyword>
<dbReference type="InterPro" id="IPR012337">
    <property type="entry name" value="RNaseH-like_sf"/>
</dbReference>
<dbReference type="SUPFAM" id="SSF53098">
    <property type="entry name" value="Ribonuclease H-like"/>
    <property type="match status" value="1"/>
</dbReference>
<keyword evidence="1" id="KW-0175">Coiled coil</keyword>
<dbReference type="OrthoDB" id="9428234at2759"/>
<protein>
    <recommendedName>
        <fullName evidence="2">Integrase catalytic domain-containing protein</fullName>
    </recommendedName>
</protein>
<dbReference type="FunFam" id="3.30.420.10:FF:000032">
    <property type="entry name" value="Retrovirus-related Pol polyprotein from transposon 297-like Protein"/>
    <property type="match status" value="1"/>
</dbReference>
<name>A0A8C5PY34_9ANUR</name>
<dbReference type="Pfam" id="PF00665">
    <property type="entry name" value="rve"/>
    <property type="match status" value="1"/>
</dbReference>
<feature type="coiled-coil region" evidence="1">
    <location>
        <begin position="214"/>
        <end position="241"/>
    </location>
</feature>
<dbReference type="Ensembl" id="ENSLLET00000030731.1">
    <property type="protein sequence ID" value="ENSLLEP00000029591.1"/>
    <property type="gene ID" value="ENSLLEG00000018759.1"/>
</dbReference>
<reference evidence="3" key="1">
    <citation type="submission" date="2025-08" db="UniProtKB">
        <authorList>
            <consortium name="Ensembl"/>
        </authorList>
    </citation>
    <scope>IDENTIFICATION</scope>
</reference>
<accession>A0A8C5PY34</accession>
<dbReference type="Gene3D" id="3.30.420.10">
    <property type="entry name" value="Ribonuclease H-like superfamily/Ribonuclease H"/>
    <property type="match status" value="1"/>
</dbReference>
<dbReference type="GO" id="GO:0003676">
    <property type="term" value="F:nucleic acid binding"/>
    <property type="evidence" value="ECO:0007669"/>
    <property type="project" value="InterPro"/>
</dbReference>
<reference evidence="3" key="2">
    <citation type="submission" date="2025-09" db="UniProtKB">
        <authorList>
            <consortium name="Ensembl"/>
        </authorList>
    </citation>
    <scope>IDENTIFICATION</scope>
</reference>
<dbReference type="InterPro" id="IPR036397">
    <property type="entry name" value="RNaseH_sf"/>
</dbReference>
<dbReference type="InterPro" id="IPR001584">
    <property type="entry name" value="Integrase_cat-core"/>
</dbReference>
<evidence type="ECO:0000259" key="2">
    <source>
        <dbReference type="PROSITE" id="PS50994"/>
    </source>
</evidence>
<dbReference type="AlphaFoldDB" id="A0A8C5PY34"/>
<dbReference type="PANTHER" id="PTHR37984">
    <property type="entry name" value="PROTEIN CBG26694"/>
    <property type="match status" value="1"/>
</dbReference>
<organism evidence="3 4">
    <name type="scientific">Leptobrachium leishanense</name>
    <name type="common">Leishan spiny toad</name>
    <dbReference type="NCBI Taxonomy" id="445787"/>
    <lineage>
        <taxon>Eukaryota</taxon>
        <taxon>Metazoa</taxon>
        <taxon>Chordata</taxon>
        <taxon>Craniata</taxon>
        <taxon>Vertebrata</taxon>
        <taxon>Euteleostomi</taxon>
        <taxon>Amphibia</taxon>
        <taxon>Batrachia</taxon>
        <taxon>Anura</taxon>
        <taxon>Pelobatoidea</taxon>
        <taxon>Megophryidae</taxon>
        <taxon>Leptobrachium</taxon>
    </lineage>
</organism>
<sequence length="295" mass="34639">MKESVEVYCRRCKRYIQRKTLSTRVAPMGHLKSSGSMNLVCMDFLCIEPDSNGNNNVLVITDHYTRYAQAYRTKDQKAVTVATLLCQKFFAHYGFPKRLLTDQGRDFESRLKEMLKLLQIEKSRTTPYHPEVDGPPERFNRTLLDLLGTLKDVQKRMWSQHVKTLVHAYNYTRHKSTGFSPYFLMFGREARLPIDIRLGVSSDGLSHESHYQYVKNLKTNLQRAYELAERATDKINENNKRRYDSKIRYKDIQPGDKVLLRPETWEFQGSINYQIAGEMRSLRLFPKFQGFLCIE</sequence>
<dbReference type="Proteomes" id="UP000694569">
    <property type="component" value="Unplaced"/>
</dbReference>
<dbReference type="GeneTree" id="ENSGT01000000214408"/>
<dbReference type="PANTHER" id="PTHR37984:SF15">
    <property type="entry name" value="INTEGRASE CATALYTIC DOMAIN-CONTAINING PROTEIN"/>
    <property type="match status" value="1"/>
</dbReference>
<evidence type="ECO:0000313" key="4">
    <source>
        <dbReference type="Proteomes" id="UP000694569"/>
    </source>
</evidence>
<evidence type="ECO:0000256" key="1">
    <source>
        <dbReference type="SAM" id="Coils"/>
    </source>
</evidence>
<feature type="domain" description="Integrase catalytic" evidence="2">
    <location>
        <begin position="23"/>
        <end position="189"/>
    </location>
</feature>
<dbReference type="GO" id="GO:0015074">
    <property type="term" value="P:DNA integration"/>
    <property type="evidence" value="ECO:0007669"/>
    <property type="project" value="InterPro"/>
</dbReference>
<proteinExistence type="predicted"/>
<dbReference type="PROSITE" id="PS50994">
    <property type="entry name" value="INTEGRASE"/>
    <property type="match status" value="1"/>
</dbReference>
<evidence type="ECO:0000313" key="3">
    <source>
        <dbReference type="Ensembl" id="ENSLLEP00000029591.1"/>
    </source>
</evidence>
<dbReference type="InterPro" id="IPR050951">
    <property type="entry name" value="Retrovirus_Pol_polyprotein"/>
</dbReference>